<evidence type="ECO:0008006" key="4">
    <source>
        <dbReference type="Google" id="ProtNLM"/>
    </source>
</evidence>
<sequence length="174" mass="20002">MDKQRKFSINKLMRSLHRDIGFLVIGMTLIYAISGIVLLYRDTNFLKSEKVIERTIDAGISENDLGGALRMRHFRVEKSEGDLIYFNGNGTYNQSTGLVKYSVNSLPEWINKMNSFHKTMSRNVMHWFGLVYGIALTFLAVSSFWMFKVKTRLFKRGMIFTAVGLILAIVLLFV</sequence>
<name>A0ABS5JUI3_9BACT</name>
<keyword evidence="1" id="KW-0812">Transmembrane</keyword>
<keyword evidence="1" id="KW-0472">Membrane</keyword>
<dbReference type="EMBL" id="JAGUCO010000003">
    <property type="protein sequence ID" value="MBS2098021.1"/>
    <property type="molecule type" value="Genomic_DNA"/>
</dbReference>
<keyword evidence="3" id="KW-1185">Reference proteome</keyword>
<organism evidence="2 3">
    <name type="scientific">Carboxylicivirga linearis</name>
    <dbReference type="NCBI Taxonomy" id="1628157"/>
    <lineage>
        <taxon>Bacteria</taxon>
        <taxon>Pseudomonadati</taxon>
        <taxon>Bacteroidota</taxon>
        <taxon>Bacteroidia</taxon>
        <taxon>Marinilabiliales</taxon>
        <taxon>Marinilabiliaceae</taxon>
        <taxon>Carboxylicivirga</taxon>
    </lineage>
</organism>
<comment type="caution">
    <text evidence="2">The sequence shown here is derived from an EMBL/GenBank/DDBJ whole genome shotgun (WGS) entry which is preliminary data.</text>
</comment>
<proteinExistence type="predicted"/>
<feature type="transmembrane region" description="Helical" evidence="1">
    <location>
        <begin position="20"/>
        <end position="40"/>
    </location>
</feature>
<feature type="transmembrane region" description="Helical" evidence="1">
    <location>
        <begin position="157"/>
        <end position="173"/>
    </location>
</feature>
<gene>
    <name evidence="2" type="ORF">KEM10_06980</name>
</gene>
<feature type="transmembrane region" description="Helical" evidence="1">
    <location>
        <begin position="124"/>
        <end position="145"/>
    </location>
</feature>
<protein>
    <recommendedName>
        <fullName evidence="4">PepSY domain-containing protein</fullName>
    </recommendedName>
</protein>
<dbReference type="PANTHER" id="PTHR40115">
    <property type="entry name" value="INNER MEMBRANE PROTEIN WITH PEPSY TM HELIX"/>
    <property type="match status" value="1"/>
</dbReference>
<accession>A0ABS5JUI3</accession>
<dbReference type="PANTHER" id="PTHR40115:SF1">
    <property type="entry name" value="INNER MEMBRANE PROTEIN WITH PEPSY TM HELIX"/>
    <property type="match status" value="1"/>
</dbReference>
<evidence type="ECO:0000256" key="1">
    <source>
        <dbReference type="SAM" id="Phobius"/>
    </source>
</evidence>
<dbReference type="Proteomes" id="UP000708576">
    <property type="component" value="Unassembled WGS sequence"/>
</dbReference>
<evidence type="ECO:0000313" key="3">
    <source>
        <dbReference type="Proteomes" id="UP000708576"/>
    </source>
</evidence>
<reference evidence="2 3" key="1">
    <citation type="journal article" date="2015" name="Int. J. Syst. Evol. Microbiol.">
        <title>Carboxylicivirga linearis sp. nov., isolated from a sea cucumber culture pond.</title>
        <authorList>
            <person name="Wang F.Q."/>
            <person name="Zhou Y.X."/>
            <person name="Lin X.Z."/>
            <person name="Chen G.J."/>
            <person name="Du Z.J."/>
        </authorList>
    </citation>
    <scope>NUCLEOTIDE SEQUENCE [LARGE SCALE GENOMIC DNA]</scope>
    <source>
        <strain evidence="2 3">FB218</strain>
    </source>
</reference>
<dbReference type="InterPro" id="IPR032307">
    <property type="entry name" value="PepSY_TM-like_2"/>
</dbReference>
<evidence type="ECO:0000313" key="2">
    <source>
        <dbReference type="EMBL" id="MBS2098021.1"/>
    </source>
</evidence>
<keyword evidence="1" id="KW-1133">Transmembrane helix</keyword>
<dbReference type="RefSeq" id="WP_212215261.1">
    <property type="nucleotide sequence ID" value="NZ_JAGUCO010000003.1"/>
</dbReference>